<evidence type="ECO:0000313" key="2">
    <source>
        <dbReference type="Proteomes" id="UP000324800"/>
    </source>
</evidence>
<sequence length="72" mass="8422">MPHVRVVQRNLFFDASNPRRYFSISEIGRRENASVKLNLATMVHSRESQVQLSYPAMRLLLLCNCKQLALFR</sequence>
<dbReference type="EMBL" id="SNRW01007214">
    <property type="protein sequence ID" value="KAA6381625.1"/>
    <property type="molecule type" value="Genomic_DNA"/>
</dbReference>
<dbReference type="Proteomes" id="UP000324800">
    <property type="component" value="Unassembled WGS sequence"/>
</dbReference>
<comment type="caution">
    <text evidence="1">The sequence shown here is derived from an EMBL/GenBank/DDBJ whole genome shotgun (WGS) entry which is preliminary data.</text>
</comment>
<reference evidence="1 2" key="1">
    <citation type="submission" date="2019-03" db="EMBL/GenBank/DDBJ databases">
        <title>Single cell metagenomics reveals metabolic interactions within the superorganism composed of flagellate Streblomastix strix and complex community of Bacteroidetes bacteria on its surface.</title>
        <authorList>
            <person name="Treitli S.C."/>
            <person name="Kolisko M."/>
            <person name="Husnik F."/>
            <person name="Keeling P."/>
            <person name="Hampl V."/>
        </authorList>
    </citation>
    <scope>NUCLEOTIDE SEQUENCE [LARGE SCALE GENOMIC DNA]</scope>
    <source>
        <strain evidence="1">ST1C</strain>
    </source>
</reference>
<gene>
    <name evidence="1" type="ORF">EZS28_022846</name>
</gene>
<dbReference type="AlphaFoldDB" id="A0A5J4VGL8"/>
<organism evidence="1 2">
    <name type="scientific">Streblomastix strix</name>
    <dbReference type="NCBI Taxonomy" id="222440"/>
    <lineage>
        <taxon>Eukaryota</taxon>
        <taxon>Metamonada</taxon>
        <taxon>Preaxostyla</taxon>
        <taxon>Oxymonadida</taxon>
        <taxon>Streblomastigidae</taxon>
        <taxon>Streblomastix</taxon>
    </lineage>
</organism>
<proteinExistence type="predicted"/>
<accession>A0A5J4VGL8</accession>
<protein>
    <submittedName>
        <fullName evidence="1">Uncharacterized protein</fullName>
    </submittedName>
</protein>
<name>A0A5J4VGL8_9EUKA</name>
<evidence type="ECO:0000313" key="1">
    <source>
        <dbReference type="EMBL" id="KAA6381625.1"/>
    </source>
</evidence>